<protein>
    <submittedName>
        <fullName evidence="2">Glycosyltransferase family 2 protein</fullName>
    </submittedName>
</protein>
<gene>
    <name evidence="2" type="ORF">ES711_04925</name>
</gene>
<dbReference type="PANTHER" id="PTHR22916:SF3">
    <property type="entry name" value="UDP-GLCNAC:BETAGAL BETA-1,3-N-ACETYLGLUCOSAMINYLTRANSFERASE-LIKE PROTEIN 1"/>
    <property type="match status" value="1"/>
</dbReference>
<reference evidence="2 3" key="1">
    <citation type="submission" date="2019-08" db="EMBL/GenBank/DDBJ databases">
        <title>Genome sequence of Gelidibacter salicanalis IC162T.</title>
        <authorList>
            <person name="Bowman J.P."/>
        </authorList>
    </citation>
    <scope>NUCLEOTIDE SEQUENCE [LARGE SCALE GENOMIC DNA]</scope>
    <source>
        <strain evidence="2 3">IC162</strain>
    </source>
</reference>
<name>A0A5C7AMU6_9FLAO</name>
<dbReference type="CDD" id="cd00761">
    <property type="entry name" value="Glyco_tranf_GTA_type"/>
    <property type="match status" value="1"/>
</dbReference>
<dbReference type="OrthoDB" id="597270at2"/>
<dbReference type="Gene3D" id="3.90.550.10">
    <property type="entry name" value="Spore Coat Polysaccharide Biosynthesis Protein SpsA, Chain A"/>
    <property type="match status" value="1"/>
</dbReference>
<comment type="caution">
    <text evidence="2">The sequence shown here is derived from an EMBL/GenBank/DDBJ whole genome shotgun (WGS) entry which is preliminary data.</text>
</comment>
<sequence>MMKSIVSIITPLFNRSDLVPETWASIQNQSYENWEWIVVDDGSTDGGDAFIRDLALTDPRVQLHHRESLPKGPSHCRNIGTEFAKGEYLIFLDSDDIISHTCLEKRVEFIKQHPKFDFAVFAQATFTTKIKDHEVFGNIYKDKKQYLISFIKDMPPWCISGPIWKTVSFQLIGGFREDYMIMEDPELHIRALMSGLNFEVVETSPDFFYRVLPKTPEQEIAFWKNSILGRITFFKNLYPQMKTVEHKIALQEGIKNLYGTFLLSRIVKFKNVHDDFMNWIKERNLMPKNKMSFIKLYLCISNHRVLNSIPFIKGWLFRNTIN</sequence>
<evidence type="ECO:0000259" key="1">
    <source>
        <dbReference type="Pfam" id="PF00535"/>
    </source>
</evidence>
<feature type="domain" description="Glycosyltransferase 2-like" evidence="1">
    <location>
        <begin position="7"/>
        <end position="134"/>
    </location>
</feature>
<dbReference type="RefSeq" id="WP_146890828.1">
    <property type="nucleotide sequence ID" value="NZ_VORX01000002.1"/>
</dbReference>
<organism evidence="2 3">
    <name type="scientific">Gelidibacter salicanalis</name>
    <dbReference type="NCBI Taxonomy" id="291193"/>
    <lineage>
        <taxon>Bacteria</taxon>
        <taxon>Pseudomonadati</taxon>
        <taxon>Bacteroidota</taxon>
        <taxon>Flavobacteriia</taxon>
        <taxon>Flavobacteriales</taxon>
        <taxon>Flavobacteriaceae</taxon>
        <taxon>Gelidibacter</taxon>
    </lineage>
</organism>
<dbReference type="PANTHER" id="PTHR22916">
    <property type="entry name" value="GLYCOSYLTRANSFERASE"/>
    <property type="match status" value="1"/>
</dbReference>
<dbReference type="SUPFAM" id="SSF53448">
    <property type="entry name" value="Nucleotide-diphospho-sugar transferases"/>
    <property type="match status" value="1"/>
</dbReference>
<dbReference type="InterPro" id="IPR029044">
    <property type="entry name" value="Nucleotide-diphossugar_trans"/>
</dbReference>
<proteinExistence type="predicted"/>
<dbReference type="AlphaFoldDB" id="A0A5C7AMU6"/>
<dbReference type="GO" id="GO:0016758">
    <property type="term" value="F:hexosyltransferase activity"/>
    <property type="evidence" value="ECO:0007669"/>
    <property type="project" value="UniProtKB-ARBA"/>
</dbReference>
<accession>A0A5C7AMU6</accession>
<evidence type="ECO:0000313" key="3">
    <source>
        <dbReference type="Proteomes" id="UP000321734"/>
    </source>
</evidence>
<evidence type="ECO:0000313" key="2">
    <source>
        <dbReference type="EMBL" id="TXE09274.1"/>
    </source>
</evidence>
<keyword evidence="3" id="KW-1185">Reference proteome</keyword>
<keyword evidence="2" id="KW-0808">Transferase</keyword>
<dbReference type="Proteomes" id="UP000321734">
    <property type="component" value="Unassembled WGS sequence"/>
</dbReference>
<dbReference type="Pfam" id="PF00535">
    <property type="entry name" value="Glycos_transf_2"/>
    <property type="match status" value="1"/>
</dbReference>
<dbReference type="EMBL" id="VORX01000002">
    <property type="protein sequence ID" value="TXE09274.1"/>
    <property type="molecule type" value="Genomic_DNA"/>
</dbReference>
<dbReference type="InterPro" id="IPR001173">
    <property type="entry name" value="Glyco_trans_2-like"/>
</dbReference>